<evidence type="ECO:0000313" key="2">
    <source>
        <dbReference type="Proteomes" id="UP000275777"/>
    </source>
</evidence>
<reference evidence="1 2" key="1">
    <citation type="submission" date="2018-12" db="EMBL/GenBank/DDBJ databases">
        <authorList>
            <consortium name="Pathogen Informatics"/>
        </authorList>
    </citation>
    <scope>NUCLEOTIDE SEQUENCE [LARGE SCALE GENOMIC DNA]</scope>
    <source>
        <strain evidence="1 2">NCTC9695</strain>
    </source>
</reference>
<proteinExistence type="predicted"/>
<dbReference type="AlphaFoldDB" id="A0A447TEG4"/>
<protein>
    <recommendedName>
        <fullName evidence="3">Histidine kinase</fullName>
    </recommendedName>
</protein>
<accession>A0A447TEG4</accession>
<name>A0A447TEG4_CHRVL</name>
<evidence type="ECO:0008006" key="3">
    <source>
        <dbReference type="Google" id="ProtNLM"/>
    </source>
</evidence>
<organism evidence="1 2">
    <name type="scientific">Chromobacterium violaceum</name>
    <dbReference type="NCBI Taxonomy" id="536"/>
    <lineage>
        <taxon>Bacteria</taxon>
        <taxon>Pseudomonadati</taxon>
        <taxon>Pseudomonadota</taxon>
        <taxon>Betaproteobacteria</taxon>
        <taxon>Neisseriales</taxon>
        <taxon>Chromobacteriaceae</taxon>
        <taxon>Chromobacterium</taxon>
    </lineage>
</organism>
<sequence length="65" mass="6911">MVGRAVEDATWGLCWRVSCSVQPALAVALPLELAVIALRNLLDNALRYSPSDAAVVLTVSASAEW</sequence>
<dbReference type="Proteomes" id="UP000275777">
    <property type="component" value="Chromosome"/>
</dbReference>
<dbReference type="SUPFAM" id="SSF55874">
    <property type="entry name" value="ATPase domain of HSP90 chaperone/DNA topoisomerase II/histidine kinase"/>
    <property type="match status" value="1"/>
</dbReference>
<dbReference type="EMBL" id="LR134182">
    <property type="protein sequence ID" value="VEB43325.1"/>
    <property type="molecule type" value="Genomic_DNA"/>
</dbReference>
<evidence type="ECO:0000313" key="1">
    <source>
        <dbReference type="EMBL" id="VEB43325.1"/>
    </source>
</evidence>
<gene>
    <name evidence="1" type="ORF">NCTC9695_03781</name>
</gene>
<dbReference type="InterPro" id="IPR036890">
    <property type="entry name" value="HATPase_C_sf"/>
</dbReference>